<name>A0A316TYB5_9BASI</name>
<evidence type="ECO:0008006" key="3">
    <source>
        <dbReference type="Google" id="ProtNLM"/>
    </source>
</evidence>
<dbReference type="EMBL" id="KZ819338">
    <property type="protein sequence ID" value="PWN18157.1"/>
    <property type="molecule type" value="Genomic_DNA"/>
</dbReference>
<reference evidence="1 2" key="1">
    <citation type="journal article" date="2018" name="Mol. Biol. Evol.">
        <title>Broad Genomic Sampling Reveals a Smut Pathogenic Ancestry of the Fungal Clade Ustilaginomycotina.</title>
        <authorList>
            <person name="Kijpornyongpan T."/>
            <person name="Mondo S.J."/>
            <person name="Barry K."/>
            <person name="Sandor L."/>
            <person name="Lee J."/>
            <person name="Lipzen A."/>
            <person name="Pangilinan J."/>
            <person name="LaButti K."/>
            <person name="Hainaut M."/>
            <person name="Henrissat B."/>
            <person name="Grigoriev I.V."/>
            <person name="Spatafora J.W."/>
            <person name="Aime M.C."/>
        </authorList>
    </citation>
    <scope>NUCLEOTIDE SEQUENCE [LARGE SCALE GENOMIC DNA]</scope>
    <source>
        <strain evidence="1 2">MCA 4718</strain>
    </source>
</reference>
<proteinExistence type="predicted"/>
<evidence type="ECO:0000313" key="2">
    <source>
        <dbReference type="Proteomes" id="UP000245942"/>
    </source>
</evidence>
<sequence>MPTRSTIPTRRFNATKLQLRSTSLPRFTQQGDLRLCRAANMREDGDMATIDPSRTEHGGLTLPQELIEKIVYFACRHPAGTSPAPHIDYRAVLAISLVSKRLNEYAASCLYTHVRLHKPSDLLLYAQTMSSRPALGRLTESLWIGECPETSVATSWWPLNEQRKGFRSSITKLSELPRGMSAGMFWPLKQSDDDALWLNNDVAKVVQQACQSVGPPGPAVGIDLSSRSYKSFGGLILSPDEWYLRLLEVQQTLDDHFRQQRMNEDCTTLMQVDQDLEIIPDSMGPLGRRLRTVSRNSGSAGSRHRSLREDEAFDDFDHPMIYFRSGAAKLLTIDGPLFTHARLLTDITIEGGGHTDSLDVFSTRERHARVCNASFEDTQAADPTIGSLLATTRAVLASTPYLTSLGVTSYLERAVVGQRPTAAPDCLRILSLGPPTCYWNKVSCFSVAGEFRALETLHVSGEVSSERTLCNVPS</sequence>
<dbReference type="RefSeq" id="XP_025345317.1">
    <property type="nucleotide sequence ID" value="XM_025495586.1"/>
</dbReference>
<accession>A0A316TYB5</accession>
<dbReference type="OrthoDB" id="3365395at2759"/>
<organism evidence="1 2">
    <name type="scientific">Pseudomicrostroma glucosiphilum</name>
    <dbReference type="NCBI Taxonomy" id="1684307"/>
    <lineage>
        <taxon>Eukaryota</taxon>
        <taxon>Fungi</taxon>
        <taxon>Dikarya</taxon>
        <taxon>Basidiomycota</taxon>
        <taxon>Ustilaginomycotina</taxon>
        <taxon>Exobasidiomycetes</taxon>
        <taxon>Microstromatales</taxon>
        <taxon>Microstromatales incertae sedis</taxon>
        <taxon>Pseudomicrostroma</taxon>
    </lineage>
</organism>
<dbReference type="GeneID" id="37017320"/>
<dbReference type="AlphaFoldDB" id="A0A316TYB5"/>
<evidence type="ECO:0000313" key="1">
    <source>
        <dbReference type="EMBL" id="PWN18157.1"/>
    </source>
</evidence>
<dbReference type="Proteomes" id="UP000245942">
    <property type="component" value="Unassembled WGS sequence"/>
</dbReference>
<gene>
    <name evidence="1" type="ORF">BCV69DRAFT_86605</name>
</gene>
<keyword evidence="2" id="KW-1185">Reference proteome</keyword>
<protein>
    <recommendedName>
        <fullName evidence="3">F-box domain-containing protein</fullName>
    </recommendedName>
</protein>